<dbReference type="AlphaFoldDB" id="L0FAG4"/>
<dbReference type="GO" id="GO:0097367">
    <property type="term" value="F:carbohydrate derivative binding"/>
    <property type="evidence" value="ECO:0007669"/>
    <property type="project" value="InterPro"/>
</dbReference>
<evidence type="ECO:0000256" key="8">
    <source>
        <dbReference type="RuleBase" id="RU000612"/>
    </source>
</evidence>
<gene>
    <name evidence="7" type="primary">pgi</name>
    <name evidence="9" type="ordered locus">Desdi_2208</name>
</gene>
<protein>
    <recommendedName>
        <fullName evidence="7">Glucose-6-phosphate isomerase</fullName>
        <shortName evidence="7">GPI</shortName>
        <ecNumber evidence="7">5.3.1.9</ecNumber>
    </recommendedName>
    <alternativeName>
        <fullName evidence="7">Phosphoglucose isomerase</fullName>
        <shortName evidence="7">PGI</shortName>
    </alternativeName>
    <alternativeName>
        <fullName evidence="7">Phosphohexose isomerase</fullName>
        <shortName evidence="7">PHI</shortName>
    </alternativeName>
</protein>
<evidence type="ECO:0000256" key="5">
    <source>
        <dbReference type="ARBA" id="ARBA00023235"/>
    </source>
</evidence>
<evidence type="ECO:0000256" key="7">
    <source>
        <dbReference type="HAMAP-Rule" id="MF_00473"/>
    </source>
</evidence>
<dbReference type="UniPathway" id="UPA00109">
    <property type="reaction ID" value="UER00181"/>
</dbReference>
<evidence type="ECO:0000256" key="6">
    <source>
        <dbReference type="ARBA" id="ARBA00029321"/>
    </source>
</evidence>
<dbReference type="KEGG" id="ddl:Desdi_2208"/>
<keyword evidence="4 7" id="KW-0324">Glycolysis</keyword>
<feature type="active site" evidence="7">
    <location>
        <position position="455"/>
    </location>
</feature>
<keyword evidence="7" id="KW-0963">Cytoplasm</keyword>
<evidence type="ECO:0000313" key="10">
    <source>
        <dbReference type="Proteomes" id="UP000010797"/>
    </source>
</evidence>
<dbReference type="InterPro" id="IPR035482">
    <property type="entry name" value="SIS_PGI_2"/>
</dbReference>
<dbReference type="CDD" id="cd05015">
    <property type="entry name" value="SIS_PGI_1"/>
    <property type="match status" value="1"/>
</dbReference>
<comment type="catalytic activity">
    <reaction evidence="6 7 8">
        <text>alpha-D-glucose 6-phosphate = beta-D-fructose 6-phosphate</text>
        <dbReference type="Rhea" id="RHEA:11816"/>
        <dbReference type="ChEBI" id="CHEBI:57634"/>
        <dbReference type="ChEBI" id="CHEBI:58225"/>
        <dbReference type="EC" id="5.3.1.9"/>
    </reaction>
</comment>
<dbReference type="GO" id="GO:0005829">
    <property type="term" value="C:cytosol"/>
    <property type="evidence" value="ECO:0007669"/>
    <property type="project" value="TreeGrafter"/>
</dbReference>
<dbReference type="GO" id="GO:0051156">
    <property type="term" value="P:glucose 6-phosphate metabolic process"/>
    <property type="evidence" value="ECO:0007669"/>
    <property type="project" value="TreeGrafter"/>
</dbReference>
<dbReference type="EMBL" id="CP003344">
    <property type="protein sequence ID" value="AGA69641.1"/>
    <property type="molecule type" value="Genomic_DNA"/>
</dbReference>
<dbReference type="PROSITE" id="PS00174">
    <property type="entry name" value="P_GLUCOSE_ISOMERASE_2"/>
    <property type="match status" value="1"/>
</dbReference>
<evidence type="ECO:0000256" key="1">
    <source>
        <dbReference type="ARBA" id="ARBA00004926"/>
    </source>
</evidence>
<keyword evidence="3 7" id="KW-0312">Gluconeogenesis</keyword>
<keyword evidence="5 7" id="KW-0413">Isomerase</keyword>
<comment type="pathway">
    <text evidence="1 7 8">Carbohydrate degradation; glycolysis; D-glyceraldehyde 3-phosphate and glycerone phosphate from D-glucose: step 2/4.</text>
</comment>
<evidence type="ECO:0000313" key="9">
    <source>
        <dbReference type="EMBL" id="AGA69641.1"/>
    </source>
</evidence>
<dbReference type="Gene3D" id="3.40.50.10490">
    <property type="entry name" value="Glucose-6-phosphate isomerase like protein, domain 1"/>
    <property type="match status" value="2"/>
</dbReference>
<keyword evidence="10" id="KW-1185">Reference proteome</keyword>
<comment type="function">
    <text evidence="7">Catalyzes the reversible isomerization of glucose-6-phosphate to fructose-6-phosphate.</text>
</comment>
<dbReference type="GO" id="GO:0006094">
    <property type="term" value="P:gluconeogenesis"/>
    <property type="evidence" value="ECO:0007669"/>
    <property type="project" value="UniProtKB-UniRule"/>
</dbReference>
<accession>L0FAG4</accession>
<sequence>MVVIKSWERYKHHLYNDDELGLLLDISRMNFSDQFFSEMTKDMEKVYGEMELLEKGGLANPDEGRMVGHYWLRYPDLAPSVEISKGIQDNIADILRFAEQIHKGEITGEKKQAFRNILIIGIGGSSLGPRFVRSALASPRDKMKSFFIDNTDPDGIDYVLGEIGATLDSTLCIVISKSGGTIEPRNGMLEVKACYQELGLSFAKHAVAVTQVGSRLAETSHNENWLKAFPMWDWVGGRTSVLSSVGLLPLALQGMDIINLLQGAKDCDERTRGTDTPRNPGALLALMWYYATQDQRGKQMVVLPYKDRLELFAKYLQQLIMESLGKEKNLKGETVHQGIAVYGNKGSTDQHSYLQQLLEGPDNFFVTFIEVLKDREGTSPIMAENSTSGEYLQAFLLGTREALTEKRRESITITVKEINAYTIGVLIALFERAVSIYALLVGINAYHQPAVEMGKKVAGDAINLKNKILDFLKVHPGKTFSIPEIAQAIQEEEHQEMVFKILLHLTINPEHGVNLEQGHPLPETRFFVDG</sequence>
<dbReference type="Pfam" id="PF00342">
    <property type="entry name" value="PGI"/>
    <property type="match status" value="1"/>
</dbReference>
<evidence type="ECO:0000256" key="4">
    <source>
        <dbReference type="ARBA" id="ARBA00023152"/>
    </source>
</evidence>
<dbReference type="InterPro" id="IPR001672">
    <property type="entry name" value="G6P_Isomerase"/>
</dbReference>
<dbReference type="PROSITE" id="PS51463">
    <property type="entry name" value="P_GLUCOSE_ISOMERASE_3"/>
    <property type="match status" value="1"/>
</dbReference>
<comment type="similarity">
    <text evidence="2 7 8">Belongs to the GPI family.</text>
</comment>
<organism evidence="9 10">
    <name type="scientific">Desulfitobacterium dichloroeliminans (strain LMG P-21439 / DCA1)</name>
    <dbReference type="NCBI Taxonomy" id="871963"/>
    <lineage>
        <taxon>Bacteria</taxon>
        <taxon>Bacillati</taxon>
        <taxon>Bacillota</taxon>
        <taxon>Clostridia</taxon>
        <taxon>Eubacteriales</taxon>
        <taxon>Desulfitobacteriaceae</taxon>
        <taxon>Desulfitobacterium</taxon>
    </lineage>
</organism>
<dbReference type="STRING" id="871963.Desdi_2208"/>
<dbReference type="OrthoDB" id="140919at2"/>
<evidence type="ECO:0000256" key="3">
    <source>
        <dbReference type="ARBA" id="ARBA00022432"/>
    </source>
</evidence>
<dbReference type="HOGENOM" id="CLU_033288_0_0_9"/>
<dbReference type="GO" id="GO:0006096">
    <property type="term" value="P:glycolytic process"/>
    <property type="evidence" value="ECO:0007669"/>
    <property type="project" value="UniProtKB-UniRule"/>
</dbReference>
<feature type="active site" description="Proton donor" evidence="7">
    <location>
        <position position="322"/>
    </location>
</feature>
<dbReference type="PANTHER" id="PTHR11469:SF1">
    <property type="entry name" value="GLUCOSE-6-PHOSPHATE ISOMERASE"/>
    <property type="match status" value="1"/>
</dbReference>
<dbReference type="EC" id="5.3.1.9" evidence="7"/>
<dbReference type="InterPro" id="IPR035476">
    <property type="entry name" value="SIS_PGI_1"/>
</dbReference>
<dbReference type="FunFam" id="3.40.50.10490:FF:000021">
    <property type="entry name" value="Glucose-6-phosphate isomerase"/>
    <property type="match status" value="1"/>
</dbReference>
<dbReference type="Proteomes" id="UP000010797">
    <property type="component" value="Chromosome"/>
</dbReference>
<dbReference type="UniPathway" id="UPA00138"/>
<comment type="subcellular location">
    <subcellularLocation>
        <location evidence="7">Cytoplasm</location>
    </subcellularLocation>
</comment>
<dbReference type="eggNOG" id="COG0166">
    <property type="taxonomic scope" value="Bacteria"/>
</dbReference>
<comment type="pathway">
    <text evidence="7">Carbohydrate biosynthesis; gluconeogenesis.</text>
</comment>
<dbReference type="NCBIfam" id="NF010696">
    <property type="entry name" value="PRK14096.1"/>
    <property type="match status" value="1"/>
</dbReference>
<reference evidence="10" key="1">
    <citation type="submission" date="2012-02" db="EMBL/GenBank/DDBJ databases">
        <title>Complete sequence of Desulfitobacterium dichloroeliminans LMG P-21439.</title>
        <authorList>
            <person name="Lucas S."/>
            <person name="Han J."/>
            <person name="Lapidus A."/>
            <person name="Cheng J.-F."/>
            <person name="Goodwin L."/>
            <person name="Pitluck S."/>
            <person name="Peters L."/>
            <person name="Ovchinnikova G."/>
            <person name="Teshima H."/>
            <person name="Detter J.C."/>
            <person name="Han C."/>
            <person name="Tapia R."/>
            <person name="Land M."/>
            <person name="Hauser L."/>
            <person name="Kyrpides N."/>
            <person name="Ivanova N."/>
            <person name="Pagani I."/>
            <person name="Kruse T."/>
            <person name="de Vos W.M."/>
            <person name="Boon N."/>
            <person name="Smidt H."/>
            <person name="Woyke T."/>
        </authorList>
    </citation>
    <scope>NUCLEOTIDE SEQUENCE [LARGE SCALE GENOMIC DNA]</scope>
    <source>
        <strain evidence="10">LMG P-21439 / DCA1</strain>
    </source>
</reference>
<evidence type="ECO:0000256" key="2">
    <source>
        <dbReference type="ARBA" id="ARBA00006604"/>
    </source>
</evidence>
<dbReference type="HAMAP" id="MF_00473">
    <property type="entry name" value="G6P_isomerase"/>
    <property type="match status" value="1"/>
</dbReference>
<dbReference type="InterPro" id="IPR018189">
    <property type="entry name" value="Phosphoglucose_isomerase_CS"/>
</dbReference>
<dbReference type="CDD" id="cd05016">
    <property type="entry name" value="SIS_PGI_2"/>
    <property type="match status" value="1"/>
</dbReference>
<proteinExistence type="inferred from homology"/>
<dbReference type="GO" id="GO:0004347">
    <property type="term" value="F:glucose-6-phosphate isomerase activity"/>
    <property type="evidence" value="ECO:0007669"/>
    <property type="project" value="UniProtKB-UniRule"/>
</dbReference>
<dbReference type="GO" id="GO:0048029">
    <property type="term" value="F:monosaccharide binding"/>
    <property type="evidence" value="ECO:0007669"/>
    <property type="project" value="TreeGrafter"/>
</dbReference>
<dbReference type="InterPro" id="IPR046348">
    <property type="entry name" value="SIS_dom_sf"/>
</dbReference>
<dbReference type="PANTHER" id="PTHR11469">
    <property type="entry name" value="GLUCOSE-6-PHOSPHATE ISOMERASE"/>
    <property type="match status" value="1"/>
</dbReference>
<dbReference type="RefSeq" id="WP_015262619.1">
    <property type="nucleotide sequence ID" value="NC_019903.1"/>
</dbReference>
<name>L0FAG4_DESDL</name>
<dbReference type="PRINTS" id="PR00662">
    <property type="entry name" value="G6PISOMERASE"/>
</dbReference>
<feature type="active site" evidence="7">
    <location>
        <position position="351"/>
    </location>
</feature>
<dbReference type="SUPFAM" id="SSF53697">
    <property type="entry name" value="SIS domain"/>
    <property type="match status" value="1"/>
</dbReference>